<protein>
    <recommendedName>
        <fullName evidence="1">ATPase BadF/BadG/BcrA/BcrD type domain-containing protein</fullName>
    </recommendedName>
</protein>
<organism evidence="2 3">
    <name type="scientific">Lysinibacillus fusiformis</name>
    <dbReference type="NCBI Taxonomy" id="28031"/>
    <lineage>
        <taxon>Bacteria</taxon>
        <taxon>Bacillati</taxon>
        <taxon>Bacillota</taxon>
        <taxon>Bacilli</taxon>
        <taxon>Bacillales</taxon>
        <taxon>Bacillaceae</taxon>
        <taxon>Lysinibacillus</taxon>
    </lineage>
</organism>
<dbReference type="PANTHER" id="PTHR43190">
    <property type="entry name" value="N-ACETYL-D-GLUCOSAMINE KINASE"/>
    <property type="match status" value="1"/>
</dbReference>
<dbReference type="EMBL" id="PDFK01000001">
    <property type="protein sequence ID" value="PKU53781.1"/>
    <property type="molecule type" value="Genomic_DNA"/>
</dbReference>
<evidence type="ECO:0000313" key="3">
    <source>
        <dbReference type="Proteomes" id="UP000234956"/>
    </source>
</evidence>
<evidence type="ECO:0000313" key="2">
    <source>
        <dbReference type="EMBL" id="PKU53781.1"/>
    </source>
</evidence>
<sequence length="326" mass="35314">MYVLAIDGGGTKTIATISTFRGQVIALAETGKSNPTSMSLEQFTQTITELINDLKRQQPYDFHQITKCHAGLSGVTENNNEEITHTLLTSLLPEGCQLSLSNDGLNALYAGTLGQSGIVQISGTGAITLSIDSSGRVERTAGWGYIFDDEGSGYDIGIRTLKAVFKAFDKRGPETSLTSSVLNYFQLQSIPQIIEIVYGKGHPRDTISPLSKIAIDCAKRGDAVANTILDQVCHVFYQSIDACYKKNPFSDTRVKVVLAGGVFNELTLFIEKLASIDKNNSNQYDFMGAYSLPVGGAALAALKLPNNEAKIFIDQYNASIKEFLTN</sequence>
<dbReference type="InterPro" id="IPR002731">
    <property type="entry name" value="ATPase_BadF"/>
</dbReference>
<dbReference type="Proteomes" id="UP000234956">
    <property type="component" value="Unassembled WGS sequence"/>
</dbReference>
<dbReference type="InterPro" id="IPR052519">
    <property type="entry name" value="Euk-type_GlcNAc_Kinase"/>
</dbReference>
<dbReference type="RefSeq" id="WP_058843634.1">
    <property type="nucleotide sequence ID" value="NZ_PDFK01000001.1"/>
</dbReference>
<proteinExistence type="predicted"/>
<dbReference type="AlphaFoldDB" id="A0A2I0V646"/>
<dbReference type="PANTHER" id="PTHR43190:SF3">
    <property type="entry name" value="N-ACETYL-D-GLUCOSAMINE KINASE"/>
    <property type="match status" value="1"/>
</dbReference>
<gene>
    <name evidence="2" type="ORF">CRI88_05520</name>
</gene>
<reference evidence="2 3" key="1">
    <citation type="submission" date="2017-10" db="EMBL/GenBank/DDBJ databases">
        <title>Draft genome of Lysinibacillus fusiformis strain Juneja, a laboratory-derived pathogen of Drosophila melanogaster.</title>
        <authorList>
            <person name="Smith B.R."/>
            <person name="Unckless R.L."/>
        </authorList>
    </citation>
    <scope>NUCLEOTIDE SEQUENCE [LARGE SCALE GENOMIC DNA]</scope>
    <source>
        <strain evidence="2 3">Juneja</strain>
    </source>
</reference>
<dbReference type="Gene3D" id="3.30.420.40">
    <property type="match status" value="2"/>
</dbReference>
<accession>A0A2I0V646</accession>
<feature type="domain" description="ATPase BadF/BadG/BcrA/BcrD type" evidence="1">
    <location>
        <begin position="6"/>
        <end position="301"/>
    </location>
</feature>
<name>A0A2I0V646_9BACI</name>
<dbReference type="Pfam" id="PF01869">
    <property type="entry name" value="BcrAD_BadFG"/>
    <property type="match status" value="1"/>
</dbReference>
<comment type="caution">
    <text evidence="2">The sequence shown here is derived from an EMBL/GenBank/DDBJ whole genome shotgun (WGS) entry which is preliminary data.</text>
</comment>
<dbReference type="SUPFAM" id="SSF53067">
    <property type="entry name" value="Actin-like ATPase domain"/>
    <property type="match status" value="2"/>
</dbReference>
<evidence type="ECO:0000259" key="1">
    <source>
        <dbReference type="Pfam" id="PF01869"/>
    </source>
</evidence>
<dbReference type="CDD" id="cd24007">
    <property type="entry name" value="ASKHA_NBD_eukNAGK-like"/>
    <property type="match status" value="1"/>
</dbReference>
<dbReference type="InterPro" id="IPR043129">
    <property type="entry name" value="ATPase_NBD"/>
</dbReference>